<protein>
    <submittedName>
        <fullName evidence="1">Uncharacterized protein</fullName>
    </submittedName>
</protein>
<dbReference type="EMBL" id="VSSQ01011276">
    <property type="protein sequence ID" value="MPM46433.1"/>
    <property type="molecule type" value="Genomic_DNA"/>
</dbReference>
<organism evidence="1">
    <name type="scientific">bioreactor metagenome</name>
    <dbReference type="NCBI Taxonomy" id="1076179"/>
    <lineage>
        <taxon>unclassified sequences</taxon>
        <taxon>metagenomes</taxon>
        <taxon>ecological metagenomes</taxon>
    </lineage>
</organism>
<evidence type="ECO:0000313" key="1">
    <source>
        <dbReference type="EMBL" id="MPM46433.1"/>
    </source>
</evidence>
<dbReference type="AlphaFoldDB" id="A0A645A6D9"/>
<gene>
    <name evidence="1" type="ORF">SDC9_93133</name>
</gene>
<name>A0A645A6D9_9ZZZZ</name>
<reference evidence="1" key="1">
    <citation type="submission" date="2019-08" db="EMBL/GenBank/DDBJ databases">
        <authorList>
            <person name="Kucharzyk K."/>
            <person name="Murdoch R.W."/>
            <person name="Higgins S."/>
            <person name="Loffler F."/>
        </authorList>
    </citation>
    <scope>NUCLEOTIDE SEQUENCE</scope>
</reference>
<accession>A0A645A6D9</accession>
<proteinExistence type="predicted"/>
<sequence length="151" mass="16631">MSQLPDGGGLPHAVDADEQHHGGLFREVQSCVPDIQHLRQNVPESRADRRLAGDALPLHFGPQLLHRFRGGFHTHVCLNQLFLQIVKKCLIIGRDGIAGDVLLPDFFEFAEKAHNIRPLIDFFTAIGATLPGLEVPPQVSPAVRAAVQNHF</sequence>
<comment type="caution">
    <text evidence="1">The sequence shown here is derived from an EMBL/GenBank/DDBJ whole genome shotgun (WGS) entry which is preliminary data.</text>
</comment>